<evidence type="ECO:0000313" key="1">
    <source>
        <dbReference type="EMBL" id="OLY82215.1"/>
    </source>
</evidence>
<gene>
    <name evidence="1" type="ORF">AYI68_g3665</name>
</gene>
<comment type="caution">
    <text evidence="1">The sequence shown here is derived from an EMBL/GenBank/DDBJ whole genome shotgun (WGS) entry which is preliminary data.</text>
</comment>
<keyword evidence="2" id="KW-1185">Reference proteome</keyword>
<organism evidence="1 2">
    <name type="scientific">Smittium mucronatum</name>
    <dbReference type="NCBI Taxonomy" id="133383"/>
    <lineage>
        <taxon>Eukaryota</taxon>
        <taxon>Fungi</taxon>
        <taxon>Fungi incertae sedis</taxon>
        <taxon>Zoopagomycota</taxon>
        <taxon>Kickxellomycotina</taxon>
        <taxon>Harpellomycetes</taxon>
        <taxon>Harpellales</taxon>
        <taxon>Legeriomycetaceae</taxon>
        <taxon>Smittium</taxon>
    </lineage>
</organism>
<dbReference type="EMBL" id="LSSL01001759">
    <property type="protein sequence ID" value="OLY82215.1"/>
    <property type="molecule type" value="Genomic_DNA"/>
</dbReference>
<accession>A0A1R0GZD9</accession>
<reference evidence="1 2" key="1">
    <citation type="journal article" date="2016" name="Mol. Biol. Evol.">
        <title>Genome-Wide Survey of Gut Fungi (Harpellales) Reveals the First Horizontally Transferred Ubiquitin Gene from a Mosquito Host.</title>
        <authorList>
            <person name="Wang Y."/>
            <person name="White M.M."/>
            <person name="Kvist S."/>
            <person name="Moncalvo J.M."/>
        </authorList>
    </citation>
    <scope>NUCLEOTIDE SEQUENCE [LARGE SCALE GENOMIC DNA]</scope>
    <source>
        <strain evidence="1 2">ALG-7-W6</strain>
    </source>
</reference>
<sequence>MRFRAMNYGSQIDIDTLPIYFMGKKVFSNLESENSPITKNKNRKLWYGDSVAPPLDKVIQYLELDFIFLQRSRKGKKRVLTVLTGI</sequence>
<dbReference type="AlphaFoldDB" id="A0A1R0GZD9"/>
<proteinExistence type="predicted"/>
<evidence type="ECO:0000313" key="2">
    <source>
        <dbReference type="Proteomes" id="UP000187455"/>
    </source>
</evidence>
<dbReference type="Proteomes" id="UP000187455">
    <property type="component" value="Unassembled WGS sequence"/>
</dbReference>
<protein>
    <submittedName>
        <fullName evidence="1">Uncharacterized protein</fullName>
    </submittedName>
</protein>
<name>A0A1R0GZD9_9FUNG</name>